<evidence type="ECO:0000313" key="2">
    <source>
        <dbReference type="EMBL" id="CAB4894497.1"/>
    </source>
</evidence>
<dbReference type="EMBL" id="CAFBMJ010000013">
    <property type="protein sequence ID" value="CAB4894497.1"/>
    <property type="molecule type" value="Genomic_DNA"/>
</dbReference>
<proteinExistence type="predicted"/>
<dbReference type="AlphaFoldDB" id="A0A6J7KL62"/>
<evidence type="ECO:0000259" key="1">
    <source>
        <dbReference type="Pfam" id="PF03816"/>
    </source>
</evidence>
<dbReference type="EMBL" id="CAFBNR010000008">
    <property type="protein sequence ID" value="CAB4956261.1"/>
    <property type="molecule type" value="Genomic_DNA"/>
</dbReference>
<evidence type="ECO:0000313" key="3">
    <source>
        <dbReference type="EMBL" id="CAB4956261.1"/>
    </source>
</evidence>
<dbReference type="Pfam" id="PF03816">
    <property type="entry name" value="LytR_cpsA_psr"/>
    <property type="match status" value="1"/>
</dbReference>
<accession>A0A6J7KL62</accession>
<feature type="domain" description="Cell envelope-related transcriptional attenuator" evidence="1">
    <location>
        <begin position="98"/>
        <end position="251"/>
    </location>
</feature>
<protein>
    <submittedName>
        <fullName evidence="3">Unannotated protein</fullName>
    </submittedName>
</protein>
<reference evidence="3" key="1">
    <citation type="submission" date="2020-05" db="EMBL/GenBank/DDBJ databases">
        <authorList>
            <person name="Chiriac C."/>
            <person name="Salcher M."/>
            <person name="Ghai R."/>
            <person name="Kavagutti S V."/>
        </authorList>
    </citation>
    <scope>NUCLEOTIDE SEQUENCE</scope>
</reference>
<sequence>MVVHRPETRTRGKRSTRLLITALAALVTAVAGSFGLVRNVHAQLDGIRRETTATSALSAPDPLFENYLLVGSDSRAGADPTDPDFSAVGAEGEIGGQRSDTLMVMHYVKKTGSVSLLSIPRDLWVAIGGGEDHQRINTAYQAGTDVLVRTVQGALGVPIHHYVEIDFQGFKKIVDAVGGVSVCVDYFSRDKHTGLFMKPGCSTLAGVEALAFARSRFFEQKVDGEWQIDGSSDIGRTARQRSFVEALAKSAVRGIVGNPLRVGKVMNGGLNAIVVDEQLNLIEFAKKMRPAASGKIASYPLAVYGDTINGNSVLQLANDAAPLLAFFNGSGARPVIEPAG</sequence>
<dbReference type="Gene3D" id="3.40.630.190">
    <property type="entry name" value="LCP protein"/>
    <property type="match status" value="1"/>
</dbReference>
<name>A0A6J7KL62_9ZZZZ</name>
<dbReference type="PANTHER" id="PTHR33392:SF6">
    <property type="entry name" value="POLYISOPRENYL-TEICHOIC ACID--PEPTIDOGLYCAN TEICHOIC ACID TRANSFERASE TAGU"/>
    <property type="match status" value="1"/>
</dbReference>
<dbReference type="InterPro" id="IPR050922">
    <property type="entry name" value="LytR/CpsA/Psr_CW_biosynth"/>
</dbReference>
<dbReference type="PANTHER" id="PTHR33392">
    <property type="entry name" value="POLYISOPRENYL-TEICHOIC ACID--PEPTIDOGLYCAN TEICHOIC ACID TRANSFERASE TAGU"/>
    <property type="match status" value="1"/>
</dbReference>
<organism evidence="3">
    <name type="scientific">freshwater metagenome</name>
    <dbReference type="NCBI Taxonomy" id="449393"/>
    <lineage>
        <taxon>unclassified sequences</taxon>
        <taxon>metagenomes</taxon>
        <taxon>ecological metagenomes</taxon>
    </lineage>
</organism>
<dbReference type="NCBIfam" id="TIGR00350">
    <property type="entry name" value="lytR_cpsA_psr"/>
    <property type="match status" value="1"/>
</dbReference>
<gene>
    <name evidence="2" type="ORF">UFOPK3573_00311</name>
    <name evidence="3" type="ORF">UFOPK3879_00277</name>
</gene>
<dbReference type="InterPro" id="IPR004474">
    <property type="entry name" value="LytR_CpsA_psr"/>
</dbReference>